<sequence length="79" mass="8696">MTIPSGTMQSAGNGPVRSLDFDPVKANRVDTWLSHTVNSAIQRIQPELFGTEHFALPQFILSCKSMSFLSVKTNNSTLK</sequence>
<comment type="caution">
    <text evidence="1">The sequence shown here is derived from an EMBL/GenBank/DDBJ whole genome shotgun (WGS) entry which is preliminary data.</text>
</comment>
<accession>A0A8J4RI69</accession>
<dbReference type="Proteomes" id="UP000737018">
    <property type="component" value="Unassembled WGS sequence"/>
</dbReference>
<organism evidence="1 2">
    <name type="scientific">Castanea mollissima</name>
    <name type="common">Chinese chestnut</name>
    <dbReference type="NCBI Taxonomy" id="60419"/>
    <lineage>
        <taxon>Eukaryota</taxon>
        <taxon>Viridiplantae</taxon>
        <taxon>Streptophyta</taxon>
        <taxon>Embryophyta</taxon>
        <taxon>Tracheophyta</taxon>
        <taxon>Spermatophyta</taxon>
        <taxon>Magnoliopsida</taxon>
        <taxon>eudicotyledons</taxon>
        <taxon>Gunneridae</taxon>
        <taxon>Pentapetalae</taxon>
        <taxon>rosids</taxon>
        <taxon>fabids</taxon>
        <taxon>Fagales</taxon>
        <taxon>Fagaceae</taxon>
        <taxon>Castanea</taxon>
    </lineage>
</organism>
<keyword evidence="2" id="KW-1185">Reference proteome</keyword>
<reference evidence="1" key="1">
    <citation type="submission" date="2020-03" db="EMBL/GenBank/DDBJ databases">
        <title>Castanea mollissima Vanexum genome sequencing.</title>
        <authorList>
            <person name="Staton M."/>
        </authorList>
    </citation>
    <scope>NUCLEOTIDE SEQUENCE</scope>
    <source>
        <tissue evidence="1">Leaf</tissue>
    </source>
</reference>
<dbReference type="AlphaFoldDB" id="A0A8J4RI69"/>
<protein>
    <submittedName>
        <fullName evidence="1">Uncharacterized protein</fullName>
    </submittedName>
</protein>
<evidence type="ECO:0000313" key="1">
    <source>
        <dbReference type="EMBL" id="KAF3966590.1"/>
    </source>
</evidence>
<proteinExistence type="predicted"/>
<dbReference type="OrthoDB" id="594804at2759"/>
<dbReference type="EMBL" id="JRKL02001022">
    <property type="protein sequence ID" value="KAF3966590.1"/>
    <property type="molecule type" value="Genomic_DNA"/>
</dbReference>
<gene>
    <name evidence="1" type="ORF">CMV_009325</name>
</gene>
<evidence type="ECO:0000313" key="2">
    <source>
        <dbReference type="Proteomes" id="UP000737018"/>
    </source>
</evidence>
<name>A0A8J4RI69_9ROSI</name>